<name>A0ABD0R7T9_CIRMR</name>
<protein>
    <submittedName>
        <fullName evidence="1">Uncharacterized protein</fullName>
    </submittedName>
</protein>
<evidence type="ECO:0000313" key="2">
    <source>
        <dbReference type="Proteomes" id="UP001529510"/>
    </source>
</evidence>
<proteinExistence type="predicted"/>
<dbReference type="EMBL" id="JAMKFB020000005">
    <property type="protein sequence ID" value="KAL0194095.1"/>
    <property type="molecule type" value="Genomic_DNA"/>
</dbReference>
<dbReference type="PANTHER" id="PTHR14919">
    <property type="entry name" value="KPL2-RELATED"/>
    <property type="match status" value="1"/>
</dbReference>
<gene>
    <name evidence="1" type="ORF">M9458_012391</name>
</gene>
<comment type="caution">
    <text evidence="1">The sequence shown here is derived from an EMBL/GenBank/DDBJ whole genome shotgun (WGS) entry which is preliminary data.</text>
</comment>
<sequence length="66" mass="7360">MAKAVMQGRQGAATHLLYQLYMLLQKKKKLGLTATAMEVMQPAATARLHRIENSIYTEVISLWAGI</sequence>
<evidence type="ECO:0000313" key="1">
    <source>
        <dbReference type="EMBL" id="KAL0194095.1"/>
    </source>
</evidence>
<feature type="non-terminal residue" evidence="1">
    <location>
        <position position="66"/>
    </location>
</feature>
<reference evidence="1 2" key="1">
    <citation type="submission" date="2024-05" db="EMBL/GenBank/DDBJ databases">
        <title>Genome sequencing and assembly of Indian major carp, Cirrhinus mrigala (Hamilton, 1822).</title>
        <authorList>
            <person name="Mohindra V."/>
            <person name="Chowdhury L.M."/>
            <person name="Lal K."/>
            <person name="Jena J.K."/>
        </authorList>
    </citation>
    <scope>NUCLEOTIDE SEQUENCE [LARGE SCALE GENOMIC DNA]</scope>
    <source>
        <strain evidence="1">CM1030</strain>
        <tissue evidence="1">Blood</tissue>
    </source>
</reference>
<keyword evidence="2" id="KW-1185">Reference proteome</keyword>
<dbReference type="AlphaFoldDB" id="A0ABD0R7T9"/>
<dbReference type="Proteomes" id="UP001529510">
    <property type="component" value="Unassembled WGS sequence"/>
</dbReference>
<accession>A0ABD0R7T9</accession>
<dbReference type="PANTHER" id="PTHR14919:SF0">
    <property type="entry name" value="SPERM FLAGELLAR PROTEIN 2"/>
    <property type="match status" value="1"/>
</dbReference>
<organism evidence="1 2">
    <name type="scientific">Cirrhinus mrigala</name>
    <name type="common">Mrigala</name>
    <dbReference type="NCBI Taxonomy" id="683832"/>
    <lineage>
        <taxon>Eukaryota</taxon>
        <taxon>Metazoa</taxon>
        <taxon>Chordata</taxon>
        <taxon>Craniata</taxon>
        <taxon>Vertebrata</taxon>
        <taxon>Euteleostomi</taxon>
        <taxon>Actinopterygii</taxon>
        <taxon>Neopterygii</taxon>
        <taxon>Teleostei</taxon>
        <taxon>Ostariophysi</taxon>
        <taxon>Cypriniformes</taxon>
        <taxon>Cyprinidae</taxon>
        <taxon>Labeoninae</taxon>
        <taxon>Labeonini</taxon>
        <taxon>Cirrhinus</taxon>
    </lineage>
</organism>
<dbReference type="InterPro" id="IPR052634">
    <property type="entry name" value="Sperm_flagellar-bone_growth"/>
</dbReference>